<feature type="compositionally biased region" description="Basic and acidic residues" evidence="2">
    <location>
        <begin position="495"/>
        <end position="509"/>
    </location>
</feature>
<dbReference type="Pfam" id="PF07508">
    <property type="entry name" value="Recombinase"/>
    <property type="match status" value="1"/>
</dbReference>
<dbReference type="Pfam" id="PF00239">
    <property type="entry name" value="Resolvase"/>
    <property type="match status" value="1"/>
</dbReference>
<dbReference type="InterPro" id="IPR011109">
    <property type="entry name" value="DNA_bind_recombinase_dom"/>
</dbReference>
<dbReference type="PANTHER" id="PTHR30461:SF23">
    <property type="entry name" value="DNA RECOMBINASE-RELATED"/>
    <property type="match status" value="1"/>
</dbReference>
<feature type="coiled-coil region" evidence="1">
    <location>
        <begin position="377"/>
        <end position="425"/>
    </location>
</feature>
<dbReference type="Gene3D" id="3.90.1750.20">
    <property type="entry name" value="Putative Large Serine Recombinase, Chain B, Domain 2"/>
    <property type="match status" value="1"/>
</dbReference>
<name>A0ABW3MYQ1_9MICO</name>
<dbReference type="SMART" id="SM00857">
    <property type="entry name" value="Resolvase"/>
    <property type="match status" value="1"/>
</dbReference>
<dbReference type="RefSeq" id="WP_386053350.1">
    <property type="nucleotide sequence ID" value="NZ_JBHTKH010000008.1"/>
</dbReference>
<dbReference type="InterPro" id="IPR036162">
    <property type="entry name" value="Resolvase-like_N_sf"/>
</dbReference>
<dbReference type="InterPro" id="IPR050639">
    <property type="entry name" value="SSR_resolvase"/>
</dbReference>
<proteinExistence type="predicted"/>
<evidence type="ECO:0000259" key="4">
    <source>
        <dbReference type="PROSITE" id="PS51737"/>
    </source>
</evidence>
<dbReference type="InterPro" id="IPR006119">
    <property type="entry name" value="Resolv_N"/>
</dbReference>
<reference evidence="6" key="1">
    <citation type="journal article" date="2019" name="Int. J. Syst. Evol. Microbiol.">
        <title>The Global Catalogue of Microorganisms (GCM) 10K type strain sequencing project: providing services to taxonomists for standard genome sequencing and annotation.</title>
        <authorList>
            <consortium name="The Broad Institute Genomics Platform"/>
            <consortium name="The Broad Institute Genome Sequencing Center for Infectious Disease"/>
            <person name="Wu L."/>
            <person name="Ma J."/>
        </authorList>
    </citation>
    <scope>NUCLEOTIDE SEQUENCE [LARGE SCALE GENOMIC DNA]</scope>
    <source>
        <strain evidence="6">CCUG 57508</strain>
    </source>
</reference>
<evidence type="ECO:0000256" key="2">
    <source>
        <dbReference type="SAM" id="MobiDB-lite"/>
    </source>
</evidence>
<evidence type="ECO:0000313" key="5">
    <source>
        <dbReference type="EMBL" id="MFD1055362.1"/>
    </source>
</evidence>
<dbReference type="Proteomes" id="UP001597046">
    <property type="component" value="Unassembled WGS sequence"/>
</dbReference>
<keyword evidence="1" id="KW-0175">Coiled coil</keyword>
<evidence type="ECO:0000313" key="6">
    <source>
        <dbReference type="Proteomes" id="UP001597046"/>
    </source>
</evidence>
<dbReference type="InterPro" id="IPR038109">
    <property type="entry name" value="DNA_bind_recomb_sf"/>
</dbReference>
<feature type="domain" description="Recombinase" evidence="4">
    <location>
        <begin position="167"/>
        <end position="276"/>
    </location>
</feature>
<evidence type="ECO:0000259" key="3">
    <source>
        <dbReference type="PROSITE" id="PS51736"/>
    </source>
</evidence>
<sequence length="509" mass="56424">MPSRYRDTRQGAHLTTQSEPKAADTTVIYCRISLDAEGKGLGVQRQEDECRQLCAQRGWDVTAVLVDNDISATTGKRRPQFEELLASKPTRIVVWHTDRLVRVSKDLERVIDLGVPVHAVTAGDLDLATPAGQAVGRTITAWATYEGQQKGLRQKASHRQRANAGKSFWAHRRPFGFTPHGEHEEREVEALRHCFAMLREGETFAACAAYLNGKGFTTTRGERWDGSKLSRTMRHPRNAGLATYGDEIKGQAAWSPVVPEEEWRAVLGRSEAIAASRPTTATGDRVKSLLGGIATCAECGALMKRTRQKSNRKAGAVYTVIYRATCPPPPPGEHGHAVTIDAEFLDGLVAKAVKREASRLVWVKRSAQASQTTPDQAQEAASTAVKLRRRLEDLSRREAMDELTEAEASAQREVLRSRLSEAEKKAATFYSQSPLDRADSQRRLIEAWDSMTLTGQREAVVKYLSAVKVRPRLSRNERASADMVTIEPTIPRTPATRERPLELVSNREA</sequence>
<comment type="caution">
    <text evidence="5">The sequence shown here is derived from an EMBL/GenBank/DDBJ whole genome shotgun (WGS) entry which is preliminary data.</text>
</comment>
<dbReference type="Gene3D" id="3.40.50.1390">
    <property type="entry name" value="Resolvase, N-terminal catalytic domain"/>
    <property type="match status" value="1"/>
</dbReference>
<dbReference type="PROSITE" id="PS51736">
    <property type="entry name" value="RECOMBINASES_3"/>
    <property type="match status" value="1"/>
</dbReference>
<dbReference type="SUPFAM" id="SSF53041">
    <property type="entry name" value="Resolvase-like"/>
    <property type="match status" value="1"/>
</dbReference>
<dbReference type="EMBL" id="JBHTKH010000008">
    <property type="protein sequence ID" value="MFD1055362.1"/>
    <property type="molecule type" value="Genomic_DNA"/>
</dbReference>
<dbReference type="CDD" id="cd00338">
    <property type="entry name" value="Ser_Recombinase"/>
    <property type="match status" value="1"/>
</dbReference>
<keyword evidence="6" id="KW-1185">Reference proteome</keyword>
<accession>A0ABW3MYQ1</accession>
<dbReference type="PANTHER" id="PTHR30461">
    <property type="entry name" value="DNA-INVERTASE FROM LAMBDOID PROPHAGE"/>
    <property type="match status" value="1"/>
</dbReference>
<feature type="domain" description="Resolvase/invertase-type recombinase catalytic" evidence="3">
    <location>
        <begin position="25"/>
        <end position="165"/>
    </location>
</feature>
<organism evidence="5 6">
    <name type="scientific">Terrabacter terrigena</name>
    <dbReference type="NCBI Taxonomy" id="574718"/>
    <lineage>
        <taxon>Bacteria</taxon>
        <taxon>Bacillati</taxon>
        <taxon>Actinomycetota</taxon>
        <taxon>Actinomycetes</taxon>
        <taxon>Micrococcales</taxon>
        <taxon>Intrasporangiaceae</taxon>
        <taxon>Terrabacter</taxon>
    </lineage>
</organism>
<evidence type="ECO:0000256" key="1">
    <source>
        <dbReference type="SAM" id="Coils"/>
    </source>
</evidence>
<gene>
    <name evidence="5" type="ORF">ACFQ2V_13685</name>
</gene>
<feature type="region of interest" description="Disordered" evidence="2">
    <location>
        <begin position="490"/>
        <end position="509"/>
    </location>
</feature>
<dbReference type="PROSITE" id="PS51737">
    <property type="entry name" value="RECOMBINASE_DNA_BIND"/>
    <property type="match status" value="1"/>
</dbReference>
<protein>
    <submittedName>
        <fullName evidence="5">Recombinase family protein</fullName>
    </submittedName>
</protein>